<proteinExistence type="predicted"/>
<dbReference type="STRING" id="1121014.N788_09075"/>
<feature type="repeat" description="TPR" evidence="2">
    <location>
        <begin position="44"/>
        <end position="77"/>
    </location>
</feature>
<keyword evidence="4" id="KW-1185">Reference proteome</keyword>
<dbReference type="SUPFAM" id="SSF48452">
    <property type="entry name" value="TPR-like"/>
    <property type="match status" value="1"/>
</dbReference>
<sequence>MAHSPQEAADPQAVRALEQMLQRGQAGPAERAALDLVARQPGCMEAWVLLGHARRQRGDLDGALHAAQEAESLAPGHPAPGMLRADLLLAQGHAGDGLQVLDLMAARGDALPVTVLQDLAQRYTQLGRHAQALACHETCVAREPEHPAILYNLSTSLIALGRMDEAEAVLDRVIERAPTDADAWYNRATLRRQTPERNHVAALQARLSRPDRRPQETVALNYALAKELEDLGRHEQCFQALRRGADARRAGLAYRVQDDEETLAAIARHFDADFFARPAAGNADARPVFVVGLPRSGTTLVDRIISSHPAVHSRGETSDLAMALMRGTGPATDKQSRVRQAAAMDLDAFGRDYLSQLPQASAAREVDKTPINFLYLGLVARALPGARIVHVRRHPMDACYAMYKTLFRMAYPFSYDLDDLGRYWLAYDRLMAHWRRWLPAHCLHELHYEGLVARQESTSRALIEFLGLQWDPACLAPERNPEPSLTASAAQIRQPVYSSSVGAWRRHAQALAPLQSRFSAAGVDVDARPWERA</sequence>
<dbReference type="InterPro" id="IPR011990">
    <property type="entry name" value="TPR-like_helical_dom_sf"/>
</dbReference>
<dbReference type="SMART" id="SM00028">
    <property type="entry name" value="TPR"/>
    <property type="match status" value="3"/>
</dbReference>
<dbReference type="AlphaFoldDB" id="A0A087MKX5"/>
<dbReference type="Pfam" id="PF13432">
    <property type="entry name" value="TPR_16"/>
    <property type="match status" value="1"/>
</dbReference>
<gene>
    <name evidence="3" type="ORF">N788_09075</name>
</gene>
<dbReference type="Gene3D" id="3.40.50.300">
    <property type="entry name" value="P-loop containing nucleotide triphosphate hydrolases"/>
    <property type="match status" value="1"/>
</dbReference>
<evidence type="ECO:0000313" key="3">
    <source>
        <dbReference type="EMBL" id="KFL37528.1"/>
    </source>
</evidence>
<organism evidence="3 4">
    <name type="scientific">Arenimonas donghaensis DSM 18148 = HO3-R19</name>
    <dbReference type="NCBI Taxonomy" id="1121014"/>
    <lineage>
        <taxon>Bacteria</taxon>
        <taxon>Pseudomonadati</taxon>
        <taxon>Pseudomonadota</taxon>
        <taxon>Gammaproteobacteria</taxon>
        <taxon>Lysobacterales</taxon>
        <taxon>Lysobacteraceae</taxon>
        <taxon>Arenimonas</taxon>
    </lineage>
</organism>
<evidence type="ECO:0000313" key="4">
    <source>
        <dbReference type="Proteomes" id="UP000029085"/>
    </source>
</evidence>
<comment type="caution">
    <text evidence="3">The sequence shown here is derived from an EMBL/GenBank/DDBJ whole genome shotgun (WGS) entry which is preliminary data.</text>
</comment>
<dbReference type="InterPro" id="IPR027417">
    <property type="entry name" value="P-loop_NTPase"/>
</dbReference>
<dbReference type="InterPro" id="IPR026634">
    <property type="entry name" value="TPST-like"/>
</dbReference>
<keyword evidence="2" id="KW-0802">TPR repeat</keyword>
<protein>
    <submittedName>
        <fullName evidence="3">Uncharacterized protein</fullName>
    </submittedName>
</protein>
<dbReference type="Pfam" id="PF14559">
    <property type="entry name" value="TPR_19"/>
    <property type="match status" value="1"/>
</dbReference>
<dbReference type="RefSeq" id="WP_051924298.1">
    <property type="nucleotide sequence ID" value="NZ_AVCJ01000002.1"/>
</dbReference>
<keyword evidence="1" id="KW-0808">Transferase</keyword>
<dbReference type="GO" id="GO:0008476">
    <property type="term" value="F:protein-tyrosine sulfotransferase activity"/>
    <property type="evidence" value="ECO:0007669"/>
    <property type="project" value="InterPro"/>
</dbReference>
<dbReference type="PANTHER" id="PTHR12788">
    <property type="entry name" value="PROTEIN-TYROSINE SULFOTRANSFERASE 2"/>
    <property type="match status" value="1"/>
</dbReference>
<evidence type="ECO:0000256" key="2">
    <source>
        <dbReference type="PROSITE-ProRule" id="PRU00339"/>
    </source>
</evidence>
<dbReference type="PATRIC" id="fig|1121014.3.peg.576"/>
<accession>A0A087MKX5</accession>
<evidence type="ECO:0000256" key="1">
    <source>
        <dbReference type="ARBA" id="ARBA00022679"/>
    </source>
</evidence>
<feature type="repeat" description="TPR" evidence="2">
    <location>
        <begin position="147"/>
        <end position="180"/>
    </location>
</feature>
<dbReference type="EMBL" id="AVCJ01000002">
    <property type="protein sequence ID" value="KFL37528.1"/>
    <property type="molecule type" value="Genomic_DNA"/>
</dbReference>
<name>A0A087MKX5_9GAMM</name>
<dbReference type="OrthoDB" id="9766687at2"/>
<dbReference type="Proteomes" id="UP000029085">
    <property type="component" value="Unassembled WGS sequence"/>
</dbReference>
<dbReference type="Gene3D" id="1.25.40.10">
    <property type="entry name" value="Tetratricopeptide repeat domain"/>
    <property type="match status" value="1"/>
</dbReference>
<reference evidence="3 4" key="2">
    <citation type="journal article" date="2015" name="Stand. Genomic Sci.">
        <title>High quality draft genomic sequence of Arenimonas donghaensis DSM 18148(T).</title>
        <authorList>
            <person name="Chen F."/>
            <person name="Wang H."/>
            <person name="Cao Y."/>
            <person name="Li X."/>
            <person name="Wang G."/>
        </authorList>
    </citation>
    <scope>NUCLEOTIDE SEQUENCE [LARGE SCALE GENOMIC DNA]</scope>
    <source>
        <strain evidence="3 4">HO3-R19</strain>
    </source>
</reference>
<dbReference type="SUPFAM" id="SSF52540">
    <property type="entry name" value="P-loop containing nucleoside triphosphate hydrolases"/>
    <property type="match status" value="1"/>
</dbReference>
<dbReference type="InterPro" id="IPR019734">
    <property type="entry name" value="TPR_rpt"/>
</dbReference>
<reference evidence="4" key="1">
    <citation type="submission" date="2013-08" db="EMBL/GenBank/DDBJ databases">
        <title>Genome sequencing of Arenimonas donghaensis.</title>
        <authorList>
            <person name="Chen F."/>
            <person name="Wang G."/>
        </authorList>
    </citation>
    <scope>NUCLEOTIDE SEQUENCE [LARGE SCALE GENOMIC DNA]</scope>
    <source>
        <strain evidence="4">HO3-R19</strain>
    </source>
</reference>
<dbReference type="PANTHER" id="PTHR12788:SF10">
    <property type="entry name" value="PROTEIN-TYROSINE SULFOTRANSFERASE"/>
    <property type="match status" value="1"/>
</dbReference>
<dbReference type="PROSITE" id="PS50005">
    <property type="entry name" value="TPR"/>
    <property type="match status" value="2"/>
</dbReference>
<dbReference type="Pfam" id="PF13469">
    <property type="entry name" value="Sulfotransfer_3"/>
    <property type="match status" value="1"/>
</dbReference>